<dbReference type="Proteomes" id="UP000189580">
    <property type="component" value="Chromosome c"/>
</dbReference>
<gene>
    <name evidence="1" type="ORF">AWJ20_4172</name>
</gene>
<dbReference type="GeneID" id="30036275"/>
<dbReference type="Pfam" id="PF20977">
    <property type="entry name" value="GatF"/>
    <property type="match status" value="1"/>
</dbReference>
<organism evidence="1 2">
    <name type="scientific">Sugiyamaella lignohabitans</name>
    <dbReference type="NCBI Taxonomy" id="796027"/>
    <lineage>
        <taxon>Eukaryota</taxon>
        <taxon>Fungi</taxon>
        <taxon>Dikarya</taxon>
        <taxon>Ascomycota</taxon>
        <taxon>Saccharomycotina</taxon>
        <taxon>Dipodascomycetes</taxon>
        <taxon>Dipodascales</taxon>
        <taxon>Trichomonascaceae</taxon>
        <taxon>Sugiyamaella</taxon>
    </lineage>
</organism>
<evidence type="ECO:0000313" key="1">
    <source>
        <dbReference type="EMBL" id="ANB11366.1"/>
    </source>
</evidence>
<evidence type="ECO:0008006" key="3">
    <source>
        <dbReference type="Google" id="ProtNLM"/>
    </source>
</evidence>
<proteinExistence type="predicted"/>
<dbReference type="EMBL" id="CP014500">
    <property type="protein sequence ID" value="ANB11366.1"/>
    <property type="molecule type" value="Genomic_DNA"/>
</dbReference>
<evidence type="ECO:0000313" key="2">
    <source>
        <dbReference type="Proteomes" id="UP000189580"/>
    </source>
</evidence>
<sequence>MLKATKNLFSSAAAATSKSFVAGAGGAVPAKNLAGGVTLNSRDEIESMLSQPTWCVSELFERVENDSATERPTYETLSKLLKQAGLNSVEKDSPRANKLLQELDTQLTFVSHISEVDTKGIEPLVRISGEPIKARMEDLFAISEETAPETVEPNNWQPVALSAERSGNFYVLHEGLAKEA</sequence>
<dbReference type="KEGG" id="slb:AWJ20_4172"/>
<dbReference type="RefSeq" id="XP_018733843.1">
    <property type="nucleotide sequence ID" value="XM_018881233.1"/>
</dbReference>
<reference evidence="1 2" key="1">
    <citation type="submission" date="2016-02" db="EMBL/GenBank/DDBJ databases">
        <title>Complete genome sequence and transcriptome regulation of the pentose utilising yeast Sugiyamaella lignohabitans.</title>
        <authorList>
            <person name="Bellasio M."/>
            <person name="Peymann A."/>
            <person name="Valli M."/>
            <person name="Sipitzky M."/>
            <person name="Graf A."/>
            <person name="Sauer M."/>
            <person name="Marx H."/>
            <person name="Mattanovich D."/>
        </authorList>
    </citation>
    <scope>NUCLEOTIDE SEQUENCE [LARGE SCALE GENOMIC DNA]</scope>
    <source>
        <strain evidence="1 2">CBS 10342</strain>
    </source>
</reference>
<keyword evidence="2" id="KW-1185">Reference proteome</keyword>
<accession>A0A167C8T3</accession>
<dbReference type="AlphaFoldDB" id="A0A167C8T3"/>
<protein>
    <recommendedName>
        <fullName evidence="3">Glu-AdT subunit F</fullName>
    </recommendedName>
</protein>
<name>A0A167C8T3_9ASCO</name>
<dbReference type="OrthoDB" id="4088666at2759"/>